<dbReference type="EMBL" id="BMAV01003317">
    <property type="protein sequence ID" value="GFY42791.1"/>
    <property type="molecule type" value="Genomic_DNA"/>
</dbReference>
<protein>
    <submittedName>
        <fullName evidence="1">Uncharacterized protein</fullName>
    </submittedName>
</protein>
<dbReference type="Proteomes" id="UP000886998">
    <property type="component" value="Unassembled WGS sequence"/>
</dbReference>
<comment type="caution">
    <text evidence="1">The sequence shown here is derived from an EMBL/GenBank/DDBJ whole genome shotgun (WGS) entry which is preliminary data.</text>
</comment>
<proteinExistence type="predicted"/>
<dbReference type="AlphaFoldDB" id="A0A8X6WZM9"/>
<accession>A0A8X6WZM9</accession>
<name>A0A8X6WZM9_9ARAC</name>
<reference evidence="1" key="1">
    <citation type="submission" date="2020-08" db="EMBL/GenBank/DDBJ databases">
        <title>Multicomponent nature underlies the extraordinary mechanical properties of spider dragline silk.</title>
        <authorList>
            <person name="Kono N."/>
            <person name="Nakamura H."/>
            <person name="Mori M."/>
            <person name="Yoshida Y."/>
            <person name="Ohtoshi R."/>
            <person name="Malay A.D."/>
            <person name="Moran D.A.P."/>
            <person name="Tomita M."/>
            <person name="Numata K."/>
            <person name="Arakawa K."/>
        </authorList>
    </citation>
    <scope>NUCLEOTIDE SEQUENCE</scope>
</reference>
<keyword evidence="2" id="KW-1185">Reference proteome</keyword>
<organism evidence="1 2">
    <name type="scientific">Trichonephila inaurata madagascariensis</name>
    <dbReference type="NCBI Taxonomy" id="2747483"/>
    <lineage>
        <taxon>Eukaryota</taxon>
        <taxon>Metazoa</taxon>
        <taxon>Ecdysozoa</taxon>
        <taxon>Arthropoda</taxon>
        <taxon>Chelicerata</taxon>
        <taxon>Arachnida</taxon>
        <taxon>Araneae</taxon>
        <taxon>Araneomorphae</taxon>
        <taxon>Entelegynae</taxon>
        <taxon>Araneoidea</taxon>
        <taxon>Nephilidae</taxon>
        <taxon>Trichonephila</taxon>
        <taxon>Trichonephila inaurata</taxon>
    </lineage>
</organism>
<gene>
    <name evidence="1" type="ORF">TNIN_94221</name>
</gene>
<evidence type="ECO:0000313" key="2">
    <source>
        <dbReference type="Proteomes" id="UP000886998"/>
    </source>
</evidence>
<sequence length="115" mass="12387">MDAGITSYEMAHLIQVRLSSVRRWKNSLQKCIKESIPSCGVRLETELPSSDKKEAYPAQSCCPHRSSANAVPPTCTWLAWAVPPPGGAGPSCCCPSGWAIGAEKGLLEQIKMLSE</sequence>
<evidence type="ECO:0000313" key="1">
    <source>
        <dbReference type="EMBL" id="GFY42791.1"/>
    </source>
</evidence>